<protein>
    <submittedName>
        <fullName evidence="3">Chlorophyll synthesis pathway protein BchC</fullName>
    </submittedName>
</protein>
<keyword evidence="4" id="KW-1185">Reference proteome</keyword>
<dbReference type="PANTHER" id="PTHR43189">
    <property type="entry name" value="ZINC-TYPE ALCOHOL DEHYDROGENASE-LIKE PROTEIN C1198.01-RELATED"/>
    <property type="match status" value="1"/>
</dbReference>
<evidence type="ECO:0000259" key="2">
    <source>
        <dbReference type="Pfam" id="PF08240"/>
    </source>
</evidence>
<dbReference type="RefSeq" id="WP_279240920.1">
    <property type="nucleotide sequence ID" value="NZ_CP036501.1"/>
</dbReference>
<dbReference type="NCBIfam" id="TIGR01202">
    <property type="entry name" value="bchC"/>
    <property type="match status" value="1"/>
</dbReference>
<dbReference type="InterPro" id="IPR013154">
    <property type="entry name" value="ADH-like_N"/>
</dbReference>
<dbReference type="SUPFAM" id="SSF50129">
    <property type="entry name" value="GroES-like"/>
    <property type="match status" value="1"/>
</dbReference>
<reference evidence="3 4" key="1">
    <citation type="submission" date="2019-02" db="EMBL/GenBank/DDBJ databases">
        <title>Halieaceae_genomes.</title>
        <authorList>
            <person name="Li S.-H."/>
        </authorList>
    </citation>
    <scope>NUCLEOTIDE SEQUENCE [LARGE SCALE GENOMIC DNA]</scope>
    <source>
        <strain evidence="3 4">JH123</strain>
    </source>
</reference>
<evidence type="ECO:0000313" key="3">
    <source>
        <dbReference type="EMBL" id="UZP74473.1"/>
    </source>
</evidence>
<dbReference type="InterPro" id="IPR011032">
    <property type="entry name" value="GroES-like_sf"/>
</dbReference>
<dbReference type="SUPFAM" id="SSF51735">
    <property type="entry name" value="NAD(P)-binding Rossmann-fold domains"/>
    <property type="match status" value="1"/>
</dbReference>
<name>A0ABY6Q7V7_9GAMM</name>
<dbReference type="CDD" id="cd08255">
    <property type="entry name" value="2-desacetyl-2-hydroxyethyl_bacteriochlorophyllide_like"/>
    <property type="match status" value="1"/>
</dbReference>
<feature type="domain" description="Alcohol dehydrogenase-like N-terminal" evidence="2">
    <location>
        <begin position="29"/>
        <end position="123"/>
    </location>
</feature>
<keyword evidence="1" id="KW-0560">Oxidoreductase</keyword>
<dbReference type="Gene3D" id="3.90.180.10">
    <property type="entry name" value="Medium-chain alcohol dehydrogenases, catalytic domain"/>
    <property type="match status" value="2"/>
</dbReference>
<accession>A0ABY6Q7V7</accession>
<dbReference type="EMBL" id="CP036501">
    <property type="protein sequence ID" value="UZP74473.1"/>
    <property type="molecule type" value="Genomic_DNA"/>
</dbReference>
<gene>
    <name evidence="3" type="primary">bchC</name>
    <name evidence="3" type="ORF">E0F26_06845</name>
</gene>
<dbReference type="Pfam" id="PF08240">
    <property type="entry name" value="ADH_N"/>
    <property type="match status" value="1"/>
</dbReference>
<dbReference type="InterPro" id="IPR005903">
    <property type="entry name" value="BchC"/>
</dbReference>
<dbReference type="InterPro" id="IPR036291">
    <property type="entry name" value="NAD(P)-bd_dom_sf"/>
</dbReference>
<dbReference type="PANTHER" id="PTHR43189:SF1">
    <property type="entry name" value="ZINC-TYPE ALCOHOL DEHYDROGENASE-LIKE PROTEIN C1198.01"/>
    <property type="match status" value="1"/>
</dbReference>
<dbReference type="Proteomes" id="UP001317963">
    <property type="component" value="Chromosome"/>
</dbReference>
<organism evidence="3 4">
    <name type="scientific">Candidatus Paraluminiphilus aquimaris</name>
    <dbReference type="NCBI Taxonomy" id="2518994"/>
    <lineage>
        <taxon>Bacteria</taxon>
        <taxon>Pseudomonadati</taxon>
        <taxon>Pseudomonadota</taxon>
        <taxon>Gammaproteobacteria</taxon>
        <taxon>Cellvibrionales</taxon>
        <taxon>Halieaceae</taxon>
        <taxon>Candidatus Paraluminiphilus</taxon>
    </lineage>
</organism>
<dbReference type="Gene3D" id="3.40.50.720">
    <property type="entry name" value="NAD(P)-binding Rossmann-like Domain"/>
    <property type="match status" value="1"/>
</dbReference>
<evidence type="ECO:0000256" key="1">
    <source>
        <dbReference type="ARBA" id="ARBA00023002"/>
    </source>
</evidence>
<sequence length="316" mass="34135">MTYKKTTAVIFEKPGALELREASLRAPAANECLIESDWSGISTGTERLMLTGQMPPFPGLGYPLVPGYETTGRVISAPPNSPISEGMRVFVPGGVGFTDAKNLFGGSARHVICPQERVVPINDDLAQEGVLLALAATARHALRRCESVGPPELIVGHGVLGQLIARLTETLHGQSPVVWEIDPQRKASKGKYRVCDLETDPRQDYGVVCDVSGSASALNQMISRCRPGATVVMAGFYSSAVTFDFPPAFMREINLLVSAEWQPQDLQEAAKLASDGDLNLSDLITDMLPAAQAESAYNRAFNDKSCLKMVIDWRSI</sequence>
<proteinExistence type="predicted"/>
<evidence type="ECO:0000313" key="4">
    <source>
        <dbReference type="Proteomes" id="UP001317963"/>
    </source>
</evidence>